<dbReference type="SUPFAM" id="SSF49265">
    <property type="entry name" value="Fibronectin type III"/>
    <property type="match status" value="2"/>
</dbReference>
<dbReference type="Ensembl" id="ENSGWIT00000021248.1">
    <property type="protein sequence ID" value="ENSGWIP00000019309.1"/>
    <property type="gene ID" value="ENSGWIG00000010573.1"/>
</dbReference>
<evidence type="ECO:0000259" key="4">
    <source>
        <dbReference type="Pfam" id="PF09294"/>
    </source>
</evidence>
<dbReference type="PANTHER" id="PTHR20859">
    <property type="entry name" value="INTERFERON/INTERLEUKIN RECEPTOR"/>
    <property type="match status" value="1"/>
</dbReference>
<evidence type="ECO:0000259" key="3">
    <source>
        <dbReference type="Pfam" id="PF01108"/>
    </source>
</evidence>
<dbReference type="AlphaFoldDB" id="A0A8C5EBH3"/>
<dbReference type="Proteomes" id="UP000694680">
    <property type="component" value="Chromosome 21"/>
</dbReference>
<accession>A0A8C5EBH3</accession>
<reference evidence="5" key="2">
    <citation type="submission" date="2025-08" db="UniProtKB">
        <authorList>
            <consortium name="Ensembl"/>
        </authorList>
    </citation>
    <scope>IDENTIFICATION</scope>
</reference>
<dbReference type="PANTHER" id="PTHR20859:SF91">
    <property type="match status" value="1"/>
</dbReference>
<gene>
    <name evidence="5" type="primary">LOC114455582</name>
</gene>
<dbReference type="InterPro" id="IPR036116">
    <property type="entry name" value="FN3_sf"/>
</dbReference>
<feature type="domain" description="Fibronectin type-III" evidence="3">
    <location>
        <begin position="2"/>
        <end position="98"/>
    </location>
</feature>
<dbReference type="InterPro" id="IPR050650">
    <property type="entry name" value="Type-II_Cytokine-TF_Rcpt"/>
</dbReference>
<dbReference type="InterPro" id="IPR003961">
    <property type="entry name" value="FN3_dom"/>
</dbReference>
<feature type="domain" description="Interferon/interleukin receptor" evidence="4">
    <location>
        <begin position="113"/>
        <end position="201"/>
    </location>
</feature>
<reference evidence="5" key="1">
    <citation type="submission" date="2020-06" db="EMBL/GenBank/DDBJ databases">
        <authorList>
            <consortium name="Wellcome Sanger Institute Data Sharing"/>
        </authorList>
    </citation>
    <scope>NUCLEOTIDE SEQUENCE [LARGE SCALE GENOMIC DNA]</scope>
</reference>
<keyword evidence="6" id="KW-1185">Reference proteome</keyword>
<feature type="chain" id="PRO_5034774591" evidence="2">
    <location>
        <begin position="17"/>
        <end position="284"/>
    </location>
</feature>
<proteinExistence type="predicted"/>
<dbReference type="Pfam" id="PF01108">
    <property type="entry name" value="Tissue_fac"/>
    <property type="match status" value="1"/>
</dbReference>
<keyword evidence="1" id="KW-1133">Transmembrane helix</keyword>
<protein>
    <submittedName>
        <fullName evidence="5">Uncharacterized LOC114455582</fullName>
    </submittedName>
</protein>
<dbReference type="GeneID" id="114455582"/>
<evidence type="ECO:0000256" key="2">
    <source>
        <dbReference type="SAM" id="SignalP"/>
    </source>
</evidence>
<evidence type="ECO:0000256" key="1">
    <source>
        <dbReference type="SAM" id="Phobius"/>
    </source>
</evidence>
<sequence length="284" mass="31690">MFWVFLIFQAFTQALSKVPPPQNIYVANWLLIWTEQTEDRELFYTVQSRSILDNNWKDIPACVQIALNFCNVTSTKIHGNHAGCVMLRVQAERDGLTSIPVEACSSQGEPCTPQFSLTARPGSLTVHLSGDHSLAQEYGAHVKHRIYLGKKGESLKEHSDAASSLTIKELEEGQQYCAKVQYVTLLSNDTELSSCIQCESIPFSAGSKEKKITAGVFTILLIVILIVGIVYICIFHRRTIKHWMQPPCEIPVVFLQPISGKHKSPLISSPVDEQCDVLSIIESE</sequence>
<feature type="signal peptide" evidence="2">
    <location>
        <begin position="1"/>
        <end position="16"/>
    </location>
</feature>
<dbReference type="InterPro" id="IPR013783">
    <property type="entry name" value="Ig-like_fold"/>
</dbReference>
<dbReference type="GO" id="GO:0004896">
    <property type="term" value="F:cytokine receptor activity"/>
    <property type="evidence" value="ECO:0007669"/>
    <property type="project" value="TreeGrafter"/>
</dbReference>
<name>A0A8C5EBH3_GOUWI</name>
<keyword evidence="1" id="KW-0472">Membrane</keyword>
<dbReference type="RefSeq" id="XP_028292709.1">
    <property type="nucleotide sequence ID" value="XM_028436908.1"/>
</dbReference>
<organism evidence="5 6">
    <name type="scientific">Gouania willdenowi</name>
    <name type="common">Blunt-snouted clingfish</name>
    <name type="synonym">Lepadogaster willdenowi</name>
    <dbReference type="NCBI Taxonomy" id="441366"/>
    <lineage>
        <taxon>Eukaryota</taxon>
        <taxon>Metazoa</taxon>
        <taxon>Chordata</taxon>
        <taxon>Craniata</taxon>
        <taxon>Vertebrata</taxon>
        <taxon>Euteleostomi</taxon>
        <taxon>Actinopterygii</taxon>
        <taxon>Neopterygii</taxon>
        <taxon>Teleostei</taxon>
        <taxon>Neoteleostei</taxon>
        <taxon>Acanthomorphata</taxon>
        <taxon>Ovalentaria</taxon>
        <taxon>Blenniimorphae</taxon>
        <taxon>Blenniiformes</taxon>
        <taxon>Gobiesocoidei</taxon>
        <taxon>Gobiesocidae</taxon>
        <taxon>Gobiesocinae</taxon>
        <taxon>Gouania</taxon>
    </lineage>
</organism>
<dbReference type="Pfam" id="PF09294">
    <property type="entry name" value="Interfer-bind"/>
    <property type="match status" value="1"/>
</dbReference>
<dbReference type="InterPro" id="IPR015373">
    <property type="entry name" value="Interferon/interleukin_rcp_dom"/>
</dbReference>
<feature type="transmembrane region" description="Helical" evidence="1">
    <location>
        <begin position="212"/>
        <end position="234"/>
    </location>
</feature>
<keyword evidence="1" id="KW-0812">Transmembrane</keyword>
<dbReference type="Gene3D" id="2.60.40.10">
    <property type="entry name" value="Immunoglobulins"/>
    <property type="match status" value="2"/>
</dbReference>
<evidence type="ECO:0000313" key="5">
    <source>
        <dbReference type="Ensembl" id="ENSGWIP00000019309.1"/>
    </source>
</evidence>
<reference evidence="5" key="3">
    <citation type="submission" date="2025-09" db="UniProtKB">
        <authorList>
            <consortium name="Ensembl"/>
        </authorList>
    </citation>
    <scope>IDENTIFICATION</scope>
</reference>
<dbReference type="OrthoDB" id="9932619at2759"/>
<keyword evidence="2" id="KW-0732">Signal</keyword>
<evidence type="ECO:0000313" key="6">
    <source>
        <dbReference type="Proteomes" id="UP000694680"/>
    </source>
</evidence>
<dbReference type="GO" id="GO:0005886">
    <property type="term" value="C:plasma membrane"/>
    <property type="evidence" value="ECO:0007669"/>
    <property type="project" value="TreeGrafter"/>
</dbReference>